<dbReference type="EMBL" id="KN716662">
    <property type="protein sequence ID" value="KJH42463.1"/>
    <property type="molecule type" value="Genomic_DNA"/>
</dbReference>
<evidence type="ECO:0000313" key="2">
    <source>
        <dbReference type="Proteomes" id="UP000053766"/>
    </source>
</evidence>
<proteinExistence type="predicted"/>
<evidence type="ECO:0000313" key="1">
    <source>
        <dbReference type="EMBL" id="KJH42463.1"/>
    </source>
</evidence>
<keyword evidence="2" id="KW-1185">Reference proteome</keyword>
<accession>A0A0D8XCY1</accession>
<protein>
    <submittedName>
        <fullName evidence="1">Uncharacterized protein</fullName>
    </submittedName>
</protein>
<gene>
    <name evidence="1" type="ORF">DICVIV_11545</name>
</gene>
<reference evidence="2" key="2">
    <citation type="journal article" date="2016" name="Sci. Rep.">
        <title>Dictyocaulus viviparus genome, variome and transcriptome elucidate lungworm biology and support future intervention.</title>
        <authorList>
            <person name="McNulty S.N."/>
            <person name="Strube C."/>
            <person name="Rosa B.A."/>
            <person name="Martin J.C."/>
            <person name="Tyagi R."/>
            <person name="Choi Y.J."/>
            <person name="Wang Q."/>
            <person name="Hallsworth Pepin K."/>
            <person name="Zhang X."/>
            <person name="Ozersky P."/>
            <person name="Wilson R.K."/>
            <person name="Sternberg P.W."/>
            <person name="Gasser R.B."/>
            <person name="Mitreva M."/>
        </authorList>
    </citation>
    <scope>NUCLEOTIDE SEQUENCE [LARGE SCALE GENOMIC DNA]</scope>
    <source>
        <strain evidence="2">HannoverDv2000</strain>
    </source>
</reference>
<sequence length="138" mass="15452">MPRRNQAAMEDQFSGEMSIHPVYPLKESEAMEHIDAENQTQDLQTALEDTDDRNIFNHKDSSVHKNQTQDLQTALEDTDDGDVFNHKDSSVHMNTIEELVKEETPVGNSYADIDAEFTGLSNSKHEASGKLTGNCIKS</sequence>
<dbReference type="AlphaFoldDB" id="A0A0D8XCY1"/>
<dbReference type="Proteomes" id="UP000053766">
    <property type="component" value="Unassembled WGS sequence"/>
</dbReference>
<reference evidence="1 2" key="1">
    <citation type="submission" date="2013-11" db="EMBL/GenBank/DDBJ databases">
        <title>Draft genome of the bovine lungworm Dictyocaulus viviparus.</title>
        <authorList>
            <person name="Mitreva M."/>
        </authorList>
    </citation>
    <scope>NUCLEOTIDE SEQUENCE [LARGE SCALE GENOMIC DNA]</scope>
    <source>
        <strain evidence="1 2">HannoverDv2000</strain>
    </source>
</reference>
<name>A0A0D8XCY1_DICVI</name>
<organism evidence="1 2">
    <name type="scientific">Dictyocaulus viviparus</name>
    <name type="common">Bovine lungworm</name>
    <dbReference type="NCBI Taxonomy" id="29172"/>
    <lineage>
        <taxon>Eukaryota</taxon>
        <taxon>Metazoa</taxon>
        <taxon>Ecdysozoa</taxon>
        <taxon>Nematoda</taxon>
        <taxon>Chromadorea</taxon>
        <taxon>Rhabditida</taxon>
        <taxon>Rhabditina</taxon>
        <taxon>Rhabditomorpha</taxon>
        <taxon>Strongyloidea</taxon>
        <taxon>Metastrongylidae</taxon>
        <taxon>Dictyocaulus</taxon>
    </lineage>
</organism>